<dbReference type="HOGENOM" id="CLU_2170770_0_0_1"/>
<dbReference type="OrthoDB" id="4576521at2759"/>
<dbReference type="AlphaFoldDB" id="Q2HI91"/>
<accession>Q2HI91</accession>
<keyword evidence="2" id="KW-1185">Reference proteome</keyword>
<proteinExistence type="predicted"/>
<reference evidence="2" key="1">
    <citation type="journal article" date="2015" name="Genome Announc.">
        <title>Draft genome sequence of the cellulolytic fungus Chaetomium globosum.</title>
        <authorList>
            <person name="Cuomo C.A."/>
            <person name="Untereiner W.A."/>
            <person name="Ma L.-J."/>
            <person name="Grabherr M."/>
            <person name="Birren B.W."/>
        </authorList>
    </citation>
    <scope>NUCLEOTIDE SEQUENCE [LARGE SCALE GENOMIC DNA]</scope>
    <source>
        <strain evidence="2">ATCC 6205 / CBS 148.51 / DSM 1962 / NBRC 6347 / NRRL 1970</strain>
    </source>
</reference>
<dbReference type="VEuPathDB" id="FungiDB:CHGG_00063"/>
<dbReference type="EMBL" id="CH408029">
    <property type="protein sequence ID" value="EAQ91828.1"/>
    <property type="molecule type" value="Genomic_DNA"/>
</dbReference>
<organism evidence="1 2">
    <name type="scientific">Chaetomium globosum (strain ATCC 6205 / CBS 148.51 / DSM 1962 / NBRC 6347 / NRRL 1970)</name>
    <name type="common">Soil fungus</name>
    <dbReference type="NCBI Taxonomy" id="306901"/>
    <lineage>
        <taxon>Eukaryota</taxon>
        <taxon>Fungi</taxon>
        <taxon>Dikarya</taxon>
        <taxon>Ascomycota</taxon>
        <taxon>Pezizomycotina</taxon>
        <taxon>Sordariomycetes</taxon>
        <taxon>Sordariomycetidae</taxon>
        <taxon>Sordariales</taxon>
        <taxon>Chaetomiaceae</taxon>
        <taxon>Chaetomium</taxon>
    </lineage>
</organism>
<gene>
    <name evidence="1" type="ORF">CHGG_00063</name>
</gene>
<dbReference type="InParanoid" id="Q2HI91"/>
<protein>
    <submittedName>
        <fullName evidence="1">Uncharacterized protein</fullName>
    </submittedName>
</protein>
<dbReference type="GeneID" id="4387071"/>
<dbReference type="Proteomes" id="UP000001056">
    <property type="component" value="Unassembled WGS sequence"/>
</dbReference>
<sequence length="110" mass="11669">MAAEAKSNASADDMGGDYSWDEEYGSGAVLAAELGLGKPKPLMAKLNNYGGGQAVFEPVAKPGELYMWQSEVGEIDRIVSPTTLAEVKDLIATGKISTIKLEKVPRPTPE</sequence>
<evidence type="ECO:0000313" key="1">
    <source>
        <dbReference type="EMBL" id="EAQ91828.1"/>
    </source>
</evidence>
<dbReference type="RefSeq" id="XP_001219284.1">
    <property type="nucleotide sequence ID" value="XM_001219283.1"/>
</dbReference>
<evidence type="ECO:0000313" key="2">
    <source>
        <dbReference type="Proteomes" id="UP000001056"/>
    </source>
</evidence>
<name>Q2HI91_CHAGB</name>